<dbReference type="CDD" id="cd00063">
    <property type="entry name" value="FN3"/>
    <property type="match status" value="1"/>
</dbReference>
<dbReference type="Gene3D" id="2.60.40.10">
    <property type="entry name" value="Immunoglobulins"/>
    <property type="match status" value="3"/>
</dbReference>
<dbReference type="Pfam" id="PF00041">
    <property type="entry name" value="fn3"/>
    <property type="match status" value="1"/>
</dbReference>
<dbReference type="InterPro" id="IPR003961">
    <property type="entry name" value="FN3_dom"/>
</dbReference>
<dbReference type="InterPro" id="IPR035914">
    <property type="entry name" value="Sperma_CUB_dom_sf"/>
</dbReference>
<dbReference type="CDD" id="cd00041">
    <property type="entry name" value="CUB"/>
    <property type="match status" value="2"/>
</dbReference>
<dbReference type="InterPro" id="IPR014756">
    <property type="entry name" value="Ig_E-set"/>
</dbReference>
<dbReference type="PROSITE" id="PS01180">
    <property type="entry name" value="CUB"/>
    <property type="match status" value="2"/>
</dbReference>
<sequence length="757" mass="75519">MSHPIPSKHLFIAQTAPARIPRWQAVVALFALLLLAPGAWAQTYTIGTNQTTCAGTIYDSGGANGDYSTSENLTTVLTPATAGAKVVLTFTTFDTESTYDFLRIYDGPTASAPLLGEFTGTDSPGTVNASAANTSGQLTLVFTSDGSVEYAGFAATVACAASVPGITSFAPASGLPGTSVVITGSGFTGTTDVTFNNVPATSFVVNSNTQITAVVPVGATTGRVRVQNTALATSATNFTVPAPTVTSFTPTSGTGGTVVTVTGTGFTGATAVTMGGTGGTAVSNFTVVSATQLTLTVPNNALSGSICVTTPAGSSCSSASFNTGTAAYIIGTNQTTCSGVIFDSGGPGGQYGNNENRTTVLTPATSAGKVSLNFTAFNTEPNYDFLRIYDGPTASAPLLGTYNGAGSPGIVSASASNPTGQLTLVFTSDGSGLRDGFAAEISCLTCFPVTNLAVANVTTNSAVVSFTPGLGNTSYVVTYTPAGGAAQSRTVTASPVTLTGLIPGPTYTVSVQPVCAAGPGGSPALSTEATFTTVLPNNEPCAALPLGATALTVSNVGASTSIQNGINTPACGGGALPKDVWFTFRASATSSTLTLTGNAASTVRVFTSPSCSAGPFQELFCRTSGTNNTGLSSVTVPGLTAGTQYYVAVNGYGSSDTPGIFTIVASNVLAAKAQADTEALVVYPNPSHTGQLTLKLGGAHGAGQATLLNALGQAVLTQTLANAGAEHTLLTAKLAPGLYTLRVAADGQVLTRKVVLE</sequence>
<dbReference type="SMART" id="SM00060">
    <property type="entry name" value="FN3"/>
    <property type="match status" value="2"/>
</dbReference>
<feature type="domain" description="Fibronectin type-III" evidence="4">
    <location>
        <begin position="448"/>
        <end position="536"/>
    </location>
</feature>
<reference evidence="5 6" key="1">
    <citation type="submission" date="2020-11" db="EMBL/GenBank/DDBJ databases">
        <authorList>
            <person name="Kim M.K."/>
        </authorList>
    </citation>
    <scope>NUCLEOTIDE SEQUENCE [LARGE SCALE GENOMIC DNA]</scope>
    <source>
        <strain evidence="5 6">BT662</strain>
    </source>
</reference>
<dbReference type="Gene3D" id="2.60.120.290">
    <property type="entry name" value="Spermadhesin, CUB domain"/>
    <property type="match status" value="2"/>
</dbReference>
<evidence type="ECO:0000313" key="5">
    <source>
        <dbReference type="EMBL" id="MBF9223661.1"/>
    </source>
</evidence>
<proteinExistence type="predicted"/>
<evidence type="ECO:0000259" key="3">
    <source>
        <dbReference type="PROSITE" id="PS01180"/>
    </source>
</evidence>
<dbReference type="PROSITE" id="PS50853">
    <property type="entry name" value="FN3"/>
    <property type="match status" value="1"/>
</dbReference>
<accession>A0ABS0I9L4</accession>
<dbReference type="Pfam" id="PF00431">
    <property type="entry name" value="CUB"/>
    <property type="match status" value="2"/>
</dbReference>
<dbReference type="Pfam" id="PF18962">
    <property type="entry name" value="Por_Secre_tail"/>
    <property type="match status" value="1"/>
</dbReference>
<name>A0ABS0I9L4_9BACT</name>
<feature type="domain" description="CUB" evidence="3">
    <location>
        <begin position="53"/>
        <end position="160"/>
    </location>
</feature>
<dbReference type="PANTHER" id="PTHR24251:SF37">
    <property type="entry name" value="CUB DOMAIN-CONTAINING PROTEIN"/>
    <property type="match status" value="1"/>
</dbReference>
<evidence type="ECO:0000256" key="2">
    <source>
        <dbReference type="ARBA" id="ARBA00023157"/>
    </source>
</evidence>
<dbReference type="InterPro" id="IPR026444">
    <property type="entry name" value="Secre_tail"/>
</dbReference>
<dbReference type="SUPFAM" id="SSF49854">
    <property type="entry name" value="Spermadhesin, CUB domain"/>
    <property type="match status" value="2"/>
</dbReference>
<evidence type="ECO:0000313" key="6">
    <source>
        <dbReference type="Proteomes" id="UP000618931"/>
    </source>
</evidence>
<dbReference type="EMBL" id="JADQDM010000017">
    <property type="protein sequence ID" value="MBF9223661.1"/>
    <property type="molecule type" value="Genomic_DNA"/>
</dbReference>
<dbReference type="Pfam" id="PF01833">
    <property type="entry name" value="TIG"/>
    <property type="match status" value="2"/>
</dbReference>
<organism evidence="5 6">
    <name type="scientific">Hymenobacter ruricola</name>
    <dbReference type="NCBI Taxonomy" id="2791023"/>
    <lineage>
        <taxon>Bacteria</taxon>
        <taxon>Pseudomonadati</taxon>
        <taxon>Bacteroidota</taxon>
        <taxon>Cytophagia</taxon>
        <taxon>Cytophagales</taxon>
        <taxon>Hymenobacteraceae</taxon>
        <taxon>Hymenobacter</taxon>
    </lineage>
</organism>
<evidence type="ECO:0000256" key="1">
    <source>
        <dbReference type="ARBA" id="ARBA00022737"/>
    </source>
</evidence>
<keyword evidence="6" id="KW-1185">Reference proteome</keyword>
<dbReference type="InterPro" id="IPR002909">
    <property type="entry name" value="IPT_dom"/>
</dbReference>
<dbReference type="InterPro" id="IPR000859">
    <property type="entry name" value="CUB_dom"/>
</dbReference>
<keyword evidence="1" id="KW-0677">Repeat</keyword>
<dbReference type="RefSeq" id="WP_196295088.1">
    <property type="nucleotide sequence ID" value="NZ_JADQDM010000017.1"/>
</dbReference>
<dbReference type="InterPro" id="IPR036116">
    <property type="entry name" value="FN3_sf"/>
</dbReference>
<dbReference type="SUPFAM" id="SSF49265">
    <property type="entry name" value="Fibronectin type III"/>
    <property type="match status" value="1"/>
</dbReference>
<protein>
    <submittedName>
        <fullName evidence="5">Fibronectin type III domain-containing protein</fullName>
    </submittedName>
</protein>
<dbReference type="SUPFAM" id="SSF81296">
    <property type="entry name" value="E set domains"/>
    <property type="match status" value="2"/>
</dbReference>
<dbReference type="InterPro" id="IPR013783">
    <property type="entry name" value="Ig-like_fold"/>
</dbReference>
<gene>
    <name evidence="5" type="ORF">I2H31_21335</name>
</gene>
<keyword evidence="2" id="KW-1015">Disulfide bond</keyword>
<dbReference type="PANTHER" id="PTHR24251">
    <property type="entry name" value="OVOCHYMASE-RELATED"/>
    <property type="match status" value="1"/>
</dbReference>
<dbReference type="Proteomes" id="UP000618931">
    <property type="component" value="Unassembled WGS sequence"/>
</dbReference>
<comment type="caution">
    <text evidence="5">The sequence shown here is derived from an EMBL/GenBank/DDBJ whole genome shotgun (WGS) entry which is preliminary data.</text>
</comment>
<evidence type="ECO:0000259" key="4">
    <source>
        <dbReference type="PROSITE" id="PS50853"/>
    </source>
</evidence>
<dbReference type="NCBIfam" id="TIGR04183">
    <property type="entry name" value="Por_Secre_tail"/>
    <property type="match status" value="1"/>
</dbReference>
<feature type="domain" description="CUB" evidence="3">
    <location>
        <begin position="316"/>
        <end position="444"/>
    </location>
</feature>
<dbReference type="SMART" id="SM00042">
    <property type="entry name" value="CUB"/>
    <property type="match status" value="2"/>
</dbReference>